<keyword evidence="1" id="KW-1185">Reference proteome</keyword>
<dbReference type="WBParaSite" id="jg9006">
    <property type="protein sequence ID" value="jg9006"/>
    <property type="gene ID" value="jg9006"/>
</dbReference>
<accession>A0A915EPG7</accession>
<proteinExistence type="predicted"/>
<sequence length="173" mass="18936">MASKQRAQSFRPTIIHGSAMDDTVLIINAFLFPYSVNNLIEHVRAHPESVLTGHSMSSFPLLKKSTSTTTLNDSISSETLGVCSSQHEWDQSGSTPKAAFQLTHKAEMSPSPAVVGQVAPEEAMPTTFAGLFEAAIREYCPQLLENGPSENLTGIPWMFKEALSEYAPHLLRF</sequence>
<dbReference type="AlphaFoldDB" id="A0A915EPG7"/>
<dbReference type="Proteomes" id="UP000887574">
    <property type="component" value="Unplaced"/>
</dbReference>
<reference evidence="2" key="1">
    <citation type="submission" date="2022-11" db="UniProtKB">
        <authorList>
            <consortium name="WormBaseParasite"/>
        </authorList>
    </citation>
    <scope>IDENTIFICATION</scope>
</reference>
<evidence type="ECO:0000313" key="2">
    <source>
        <dbReference type="WBParaSite" id="jg9006"/>
    </source>
</evidence>
<organism evidence="1 2">
    <name type="scientific">Ditylenchus dipsaci</name>
    <dbReference type="NCBI Taxonomy" id="166011"/>
    <lineage>
        <taxon>Eukaryota</taxon>
        <taxon>Metazoa</taxon>
        <taxon>Ecdysozoa</taxon>
        <taxon>Nematoda</taxon>
        <taxon>Chromadorea</taxon>
        <taxon>Rhabditida</taxon>
        <taxon>Tylenchina</taxon>
        <taxon>Tylenchomorpha</taxon>
        <taxon>Sphaerularioidea</taxon>
        <taxon>Anguinidae</taxon>
        <taxon>Anguininae</taxon>
        <taxon>Ditylenchus</taxon>
    </lineage>
</organism>
<protein>
    <submittedName>
        <fullName evidence="2">Uncharacterized protein</fullName>
    </submittedName>
</protein>
<evidence type="ECO:0000313" key="1">
    <source>
        <dbReference type="Proteomes" id="UP000887574"/>
    </source>
</evidence>
<name>A0A915EPG7_9BILA</name>